<dbReference type="AlphaFoldDB" id="A0A0A8Y6Q0"/>
<dbReference type="EMBL" id="GBRH01277150">
    <property type="protein sequence ID" value="JAD20745.1"/>
    <property type="molecule type" value="Transcribed_RNA"/>
</dbReference>
<sequence>MIHLQFGFCILAHKCKNRPVRIWEKLFLISVAMVHCDPGNNNNVIERCIIL</sequence>
<proteinExistence type="predicted"/>
<name>A0A0A8Y6Q0_ARUDO</name>
<protein>
    <submittedName>
        <fullName evidence="1">Uncharacterized protein</fullName>
    </submittedName>
</protein>
<accession>A0A0A8Y6Q0</accession>
<reference evidence="1" key="2">
    <citation type="journal article" date="2015" name="Data Brief">
        <title>Shoot transcriptome of the giant reed, Arundo donax.</title>
        <authorList>
            <person name="Barrero R.A."/>
            <person name="Guerrero F.D."/>
            <person name="Moolhuijzen P."/>
            <person name="Goolsby J.A."/>
            <person name="Tidwell J."/>
            <person name="Bellgard S.E."/>
            <person name="Bellgard M.I."/>
        </authorList>
    </citation>
    <scope>NUCLEOTIDE SEQUENCE</scope>
    <source>
        <tissue evidence="1">Shoot tissue taken approximately 20 cm above the soil surface</tissue>
    </source>
</reference>
<organism evidence="1">
    <name type="scientific">Arundo donax</name>
    <name type="common">Giant reed</name>
    <name type="synonym">Donax arundinaceus</name>
    <dbReference type="NCBI Taxonomy" id="35708"/>
    <lineage>
        <taxon>Eukaryota</taxon>
        <taxon>Viridiplantae</taxon>
        <taxon>Streptophyta</taxon>
        <taxon>Embryophyta</taxon>
        <taxon>Tracheophyta</taxon>
        <taxon>Spermatophyta</taxon>
        <taxon>Magnoliopsida</taxon>
        <taxon>Liliopsida</taxon>
        <taxon>Poales</taxon>
        <taxon>Poaceae</taxon>
        <taxon>PACMAD clade</taxon>
        <taxon>Arundinoideae</taxon>
        <taxon>Arundineae</taxon>
        <taxon>Arundo</taxon>
    </lineage>
</organism>
<reference evidence="1" key="1">
    <citation type="submission" date="2014-09" db="EMBL/GenBank/DDBJ databases">
        <authorList>
            <person name="Magalhaes I.L.F."/>
            <person name="Oliveira U."/>
            <person name="Santos F.R."/>
            <person name="Vidigal T.H.D.A."/>
            <person name="Brescovit A.D."/>
            <person name="Santos A.J."/>
        </authorList>
    </citation>
    <scope>NUCLEOTIDE SEQUENCE</scope>
    <source>
        <tissue evidence="1">Shoot tissue taken approximately 20 cm above the soil surface</tissue>
    </source>
</reference>
<evidence type="ECO:0000313" key="1">
    <source>
        <dbReference type="EMBL" id="JAD20745.1"/>
    </source>
</evidence>